<gene>
    <name evidence="1" type="ORF">X777_01102</name>
</gene>
<name>A0A026WS31_OOCBI</name>
<dbReference type="PANTHER" id="PTHR21301">
    <property type="entry name" value="REVERSE TRANSCRIPTASE"/>
    <property type="match status" value="1"/>
</dbReference>
<dbReference type="Proteomes" id="UP000053097">
    <property type="component" value="Unassembled WGS sequence"/>
</dbReference>
<evidence type="ECO:0000313" key="1">
    <source>
        <dbReference type="EMBL" id="EZA58481.1"/>
    </source>
</evidence>
<accession>A0A026WS31</accession>
<protein>
    <recommendedName>
        <fullName evidence="3">GIY-YIG domain-containing protein</fullName>
    </recommendedName>
</protein>
<sequence>VTGYQKCISKVILYESLFLPLLDFEVRLFYRYVDDTFAIVPRDKLSEVLRVFNSYHTRLSFTYELESNDVLSFLNTTVHRVGLLVTNRGKFDNNRGRPDDLDRDIYYRGHSPESLRRVILTIYIKVKVIGVASVIVNIYPNWYRKLTFSGRRFHETNIKIVEDVLLNNCFPIALIRKVIKQRVKKLKVRTSNDVAETTLNNDNKKQRITLPYCKLYSDMISCNLRENNFDVAFSVPKKLNCLIRRGKNRLDLNNCKDCDASYIGQTKSSLETRVNEHRRNINGFSKYHSVVTDHRLAYDHDFDWLNPKVLHREKHWRKRQIAEMFFIKSFDNTINLQTHTENLNTVYLNSETHRDVNALRRKEFITIPFVKGISERLTRILKNCRLFVTYTVPNKLDSLIKRCKDSFTNDKKTCVVYKINCSDCQACYIRQTKRHLEQRVKEHKTDIKKDQDSWSIVSRHSGLNGHCFDWSNVNVLHHEKHLRRRELAEMICY</sequence>
<dbReference type="PANTHER" id="PTHR21301:SF10">
    <property type="entry name" value="REVERSE TRANSCRIPTASE DOMAIN-CONTAINING PROTEIN"/>
    <property type="match status" value="1"/>
</dbReference>
<feature type="non-terminal residue" evidence="1">
    <location>
        <position position="1"/>
    </location>
</feature>
<dbReference type="InterPro" id="IPR035901">
    <property type="entry name" value="GIY-YIG_endonuc_sf"/>
</dbReference>
<reference evidence="1 2" key="1">
    <citation type="journal article" date="2014" name="Curr. Biol.">
        <title>The genome of the clonal raider ant Cerapachys biroi.</title>
        <authorList>
            <person name="Oxley P.R."/>
            <person name="Ji L."/>
            <person name="Fetter-Pruneda I."/>
            <person name="McKenzie S.K."/>
            <person name="Li C."/>
            <person name="Hu H."/>
            <person name="Zhang G."/>
            <person name="Kronauer D.J."/>
        </authorList>
    </citation>
    <scope>NUCLEOTIDE SEQUENCE [LARGE SCALE GENOMIC DNA]</scope>
</reference>
<dbReference type="OrthoDB" id="10057701at2759"/>
<dbReference type="EMBL" id="KK107121">
    <property type="protein sequence ID" value="EZA58481.1"/>
    <property type="molecule type" value="Genomic_DNA"/>
</dbReference>
<dbReference type="AlphaFoldDB" id="A0A026WS31"/>
<dbReference type="OMA" id="QARSHIC"/>
<proteinExistence type="predicted"/>
<feature type="non-terminal residue" evidence="1">
    <location>
        <position position="493"/>
    </location>
</feature>
<dbReference type="CDD" id="cd10442">
    <property type="entry name" value="GIY-YIG_PLEs"/>
    <property type="match status" value="1"/>
</dbReference>
<dbReference type="Gene3D" id="3.40.1440.10">
    <property type="entry name" value="GIY-YIG endonuclease"/>
    <property type="match status" value="1"/>
</dbReference>
<keyword evidence="2" id="KW-1185">Reference proteome</keyword>
<organism evidence="1 2">
    <name type="scientific">Ooceraea biroi</name>
    <name type="common">Clonal raider ant</name>
    <name type="synonym">Cerapachys biroi</name>
    <dbReference type="NCBI Taxonomy" id="2015173"/>
    <lineage>
        <taxon>Eukaryota</taxon>
        <taxon>Metazoa</taxon>
        <taxon>Ecdysozoa</taxon>
        <taxon>Arthropoda</taxon>
        <taxon>Hexapoda</taxon>
        <taxon>Insecta</taxon>
        <taxon>Pterygota</taxon>
        <taxon>Neoptera</taxon>
        <taxon>Endopterygota</taxon>
        <taxon>Hymenoptera</taxon>
        <taxon>Apocrita</taxon>
        <taxon>Aculeata</taxon>
        <taxon>Formicoidea</taxon>
        <taxon>Formicidae</taxon>
        <taxon>Dorylinae</taxon>
        <taxon>Ooceraea</taxon>
    </lineage>
</organism>
<evidence type="ECO:0008006" key="3">
    <source>
        <dbReference type="Google" id="ProtNLM"/>
    </source>
</evidence>
<evidence type="ECO:0000313" key="2">
    <source>
        <dbReference type="Proteomes" id="UP000053097"/>
    </source>
</evidence>